<proteinExistence type="inferred from homology"/>
<feature type="transmembrane region" description="Helical" evidence="7">
    <location>
        <begin position="158"/>
        <end position="183"/>
    </location>
</feature>
<dbReference type="InterPro" id="IPR049326">
    <property type="entry name" value="Rhodopsin_dom_fungi"/>
</dbReference>
<feature type="transmembrane region" description="Helical" evidence="7">
    <location>
        <begin position="25"/>
        <end position="46"/>
    </location>
</feature>
<evidence type="ECO:0000256" key="6">
    <source>
        <dbReference type="SAM" id="MobiDB-lite"/>
    </source>
</evidence>
<protein>
    <recommendedName>
        <fullName evidence="8">Rhodopsin domain-containing protein</fullName>
    </recommendedName>
</protein>
<evidence type="ECO:0000256" key="7">
    <source>
        <dbReference type="SAM" id="Phobius"/>
    </source>
</evidence>
<comment type="similarity">
    <text evidence="5">Belongs to the SAT4 family.</text>
</comment>
<organism evidence="9 10">
    <name type="scientific">Cladonia borealis</name>
    <dbReference type="NCBI Taxonomy" id="184061"/>
    <lineage>
        <taxon>Eukaryota</taxon>
        <taxon>Fungi</taxon>
        <taxon>Dikarya</taxon>
        <taxon>Ascomycota</taxon>
        <taxon>Pezizomycotina</taxon>
        <taxon>Lecanoromycetes</taxon>
        <taxon>OSLEUM clade</taxon>
        <taxon>Lecanoromycetidae</taxon>
        <taxon>Lecanorales</taxon>
        <taxon>Lecanorineae</taxon>
        <taxon>Cladoniaceae</taxon>
        <taxon>Cladonia</taxon>
    </lineage>
</organism>
<feature type="transmembrane region" description="Helical" evidence="7">
    <location>
        <begin position="242"/>
        <end position="262"/>
    </location>
</feature>
<feature type="transmembrane region" description="Helical" evidence="7">
    <location>
        <begin position="206"/>
        <end position="230"/>
    </location>
</feature>
<keyword evidence="4 7" id="KW-0472">Membrane</keyword>
<evidence type="ECO:0000313" key="9">
    <source>
        <dbReference type="EMBL" id="KAK0510348.1"/>
    </source>
</evidence>
<feature type="transmembrane region" description="Helical" evidence="7">
    <location>
        <begin position="92"/>
        <end position="111"/>
    </location>
</feature>
<feature type="transmembrane region" description="Helical" evidence="7">
    <location>
        <begin position="131"/>
        <end position="151"/>
    </location>
</feature>
<dbReference type="AlphaFoldDB" id="A0AA39QW98"/>
<evidence type="ECO:0000259" key="8">
    <source>
        <dbReference type="Pfam" id="PF20684"/>
    </source>
</evidence>
<comment type="subcellular location">
    <subcellularLocation>
        <location evidence="1">Membrane</location>
        <topology evidence="1">Multi-pass membrane protein</topology>
    </subcellularLocation>
</comment>
<dbReference type="EMBL" id="JAFEKC020000015">
    <property type="protein sequence ID" value="KAK0510348.1"/>
    <property type="molecule type" value="Genomic_DNA"/>
</dbReference>
<evidence type="ECO:0000256" key="4">
    <source>
        <dbReference type="ARBA" id="ARBA00023136"/>
    </source>
</evidence>
<accession>A0AA39QW98</accession>
<dbReference type="Proteomes" id="UP001166286">
    <property type="component" value="Unassembled WGS sequence"/>
</dbReference>
<evidence type="ECO:0000256" key="3">
    <source>
        <dbReference type="ARBA" id="ARBA00022989"/>
    </source>
</evidence>
<name>A0AA39QW98_9LECA</name>
<dbReference type="Pfam" id="PF20684">
    <property type="entry name" value="Fung_rhodopsin"/>
    <property type="match status" value="1"/>
</dbReference>
<evidence type="ECO:0000256" key="1">
    <source>
        <dbReference type="ARBA" id="ARBA00004141"/>
    </source>
</evidence>
<evidence type="ECO:0000313" key="10">
    <source>
        <dbReference type="Proteomes" id="UP001166286"/>
    </source>
</evidence>
<feature type="compositionally biased region" description="Polar residues" evidence="6">
    <location>
        <begin position="350"/>
        <end position="363"/>
    </location>
</feature>
<sequence>MATNVSETGSPSLSLVPVSSTDNPLYRITLATVILCGSLTTMFTAARLVTKHLTARFGIEDYLLFFAWVRTSVVAFSSGRNNLADVKQSTNLIFEFLFLVAVLRGLGLHVWDVEVSQYAEITKFSWALELLYSPCLWLAKASLIFQLIRIFTPMKSGAVYWACHALIWANLAVYIAVTLTVLFECHPIDATWNPYLASDCISRNDILVISAAVNVFSDLLNFLLPVWAIWHLQMAPERKIGLTAVFATGLLAFASSVCRLVYSIRTTFDVDVSYITAQVGLWATAELACIILCACLPMMPRLARYIAESRVKFGSNSSTWSLRRRDWFGGSENKDSGDIRPPRSKEEGTTGPNDRSELAQQNWDPIKEEQV</sequence>
<feature type="transmembrane region" description="Helical" evidence="7">
    <location>
        <begin position="274"/>
        <end position="296"/>
    </location>
</feature>
<keyword evidence="3 7" id="KW-1133">Transmembrane helix</keyword>
<feature type="domain" description="Rhodopsin" evidence="8">
    <location>
        <begin position="46"/>
        <end position="303"/>
    </location>
</feature>
<evidence type="ECO:0000256" key="5">
    <source>
        <dbReference type="ARBA" id="ARBA00038359"/>
    </source>
</evidence>
<dbReference type="PANTHER" id="PTHR33048:SF47">
    <property type="entry name" value="INTEGRAL MEMBRANE PROTEIN-RELATED"/>
    <property type="match status" value="1"/>
</dbReference>
<keyword evidence="10" id="KW-1185">Reference proteome</keyword>
<keyword evidence="2 7" id="KW-0812">Transmembrane</keyword>
<dbReference type="InterPro" id="IPR052337">
    <property type="entry name" value="SAT4-like"/>
</dbReference>
<evidence type="ECO:0000256" key="2">
    <source>
        <dbReference type="ARBA" id="ARBA00022692"/>
    </source>
</evidence>
<reference evidence="9" key="1">
    <citation type="submission" date="2023-03" db="EMBL/GenBank/DDBJ databases">
        <title>Complete genome of Cladonia borealis.</title>
        <authorList>
            <person name="Park H."/>
        </authorList>
    </citation>
    <scope>NUCLEOTIDE SEQUENCE</scope>
    <source>
        <strain evidence="9">ANT050790</strain>
    </source>
</reference>
<feature type="region of interest" description="Disordered" evidence="6">
    <location>
        <begin position="327"/>
        <end position="371"/>
    </location>
</feature>
<gene>
    <name evidence="9" type="ORF">JMJ35_006780</name>
</gene>
<dbReference type="GO" id="GO:0016020">
    <property type="term" value="C:membrane"/>
    <property type="evidence" value="ECO:0007669"/>
    <property type="project" value="UniProtKB-SubCell"/>
</dbReference>
<dbReference type="PANTHER" id="PTHR33048">
    <property type="entry name" value="PTH11-LIKE INTEGRAL MEMBRANE PROTEIN (AFU_ORTHOLOGUE AFUA_5G11245)"/>
    <property type="match status" value="1"/>
</dbReference>
<feature type="compositionally biased region" description="Basic and acidic residues" evidence="6">
    <location>
        <begin position="327"/>
        <end position="348"/>
    </location>
</feature>
<comment type="caution">
    <text evidence="9">The sequence shown here is derived from an EMBL/GenBank/DDBJ whole genome shotgun (WGS) entry which is preliminary data.</text>
</comment>